<dbReference type="FunFam" id="1.10.150.810:FF:000001">
    <property type="entry name" value="DNA polymerase kappa"/>
    <property type="match status" value="1"/>
</dbReference>
<evidence type="ECO:0000256" key="19">
    <source>
        <dbReference type="ARBA" id="ARBA00023242"/>
    </source>
</evidence>
<dbReference type="SUPFAM" id="SSF56672">
    <property type="entry name" value="DNA/RNA polymerases"/>
    <property type="match status" value="1"/>
</dbReference>
<dbReference type="Ensembl" id="ENSSAUT00010004643.1">
    <property type="protein sequence ID" value="ENSSAUP00010004302.1"/>
    <property type="gene ID" value="ENSSAUG00010002225.1"/>
</dbReference>
<dbReference type="InterPro" id="IPR022880">
    <property type="entry name" value="DNApol_IV"/>
</dbReference>
<evidence type="ECO:0000256" key="16">
    <source>
        <dbReference type="ARBA" id="ARBA00022932"/>
    </source>
</evidence>
<keyword evidence="12 21" id="KW-0227">DNA damage</keyword>
<dbReference type="SUPFAM" id="SSF100879">
    <property type="entry name" value="Lesion bypass DNA polymerase (Y-family), little finger domain"/>
    <property type="match status" value="1"/>
</dbReference>
<dbReference type="CDD" id="cd03586">
    <property type="entry name" value="PolY_Pol_IV_kappa"/>
    <property type="match status" value="1"/>
</dbReference>
<keyword evidence="9" id="KW-0548">Nucleotidyltransferase</keyword>
<organism evidence="26 27">
    <name type="scientific">Sparus aurata</name>
    <name type="common">Gilthead sea bream</name>
    <dbReference type="NCBI Taxonomy" id="8175"/>
    <lineage>
        <taxon>Eukaryota</taxon>
        <taxon>Metazoa</taxon>
        <taxon>Chordata</taxon>
        <taxon>Craniata</taxon>
        <taxon>Vertebrata</taxon>
        <taxon>Euteleostomi</taxon>
        <taxon>Actinopterygii</taxon>
        <taxon>Neopterygii</taxon>
        <taxon>Teleostei</taxon>
        <taxon>Neoteleostei</taxon>
        <taxon>Acanthomorphata</taxon>
        <taxon>Eupercaria</taxon>
        <taxon>Spariformes</taxon>
        <taxon>Sparidae</taxon>
        <taxon>Sparus</taxon>
    </lineage>
</organism>
<evidence type="ECO:0000256" key="7">
    <source>
        <dbReference type="ARBA" id="ARBA00022634"/>
    </source>
</evidence>
<dbReference type="FunFam" id="3.40.1170.60:FF:000002">
    <property type="entry name" value="Polymerase (DNA directed) kappa"/>
    <property type="match status" value="1"/>
</dbReference>
<dbReference type="EC" id="2.7.7.7" evidence="4"/>
<keyword evidence="8" id="KW-0808">Transferase</keyword>
<dbReference type="AlphaFoldDB" id="A0A671TUB8"/>
<sequence>MENGVISTKAEGFLSRMALNDNKAGMEGLDRDKINKIIMESSKGSRFYENELKKEEQVNQRIEKMMLQKAKITEQHLKKAQAQVDRMATELERSRDLSRVIVHVDMDAFYAAVEMRDCPELKDKPMAVGSMSMLSTSNYHARKYGVRAAMPGFIAKKLCPDLVIVPTNFDKYRAVSKEIREIFAEYDPHFQPLSLDEAYLDFTDHLDQRQSWPDTLRTHRPRASSTATGEEQIELPQETVPEMKDLSPVLFEDSPSSSPCLLDSTGFGAAGGGFEVFGKSAEEAVREMRFRIEQKTMLTASAGIAPNMMLAKVCSDKNKPNGQYRLPSTKEAVMDFVQNLPVRKICGIGKVSEKMLNALGISNCFHLSQQMALLSLLFSETAWHHFMQVSLGLGSTHIPRHEERKSMSTERTFREMSKTEEQLSLCRELCEDLAEDLKKEGLKGKTVTLKLKNVKFEVKTRALTLPYAVATVDEIFAVAKDLLKTERDNESPLPLRLRLMGVRISAFASADDKKPLQKSIVGFLQPDKTDSSCASQGIHQKMEKEHLSNHSFQTLTLAPLPLAQKCQREEVTGWRKQRGLEGSKTGEEPQQSFFQRAHAKRMQLQVANASAQEEKHGESTSAVTPTCTQKGLEASTEVHESNCTASDASENDLVAPVEAHASTSGFGSTVSERFTCPVCFRLVETTDLTVFNKHIDQCLSDTSRKPNQIAASDSESDVDLENDHTECEVAGRRRGDSEVEEDKAKSSEEMDSSGAEPQEDQRSSKNKSVQMALSIDCDNKTVTSQRPQSCNNKGPVLVCPICQLTQDSNDLVLFNRHVDLCLNQEVLHELGGQASCPINPPAVTNFKALDRGRLLPGQAIKGKSKRRDPPSSPPSKKSKGLGPRNTIDKFFR</sequence>
<feature type="region of interest" description="Disordered" evidence="23">
    <location>
        <begin position="703"/>
        <end position="770"/>
    </location>
</feature>
<dbReference type="Gene3D" id="3.30.1490.100">
    <property type="entry name" value="DNA polymerase, Y-family, little finger domain"/>
    <property type="match status" value="1"/>
</dbReference>
<dbReference type="GO" id="GO:0006281">
    <property type="term" value="P:DNA repair"/>
    <property type="evidence" value="ECO:0007669"/>
    <property type="project" value="UniProtKB-KW"/>
</dbReference>
<dbReference type="GO" id="GO:0008270">
    <property type="term" value="F:zinc ion binding"/>
    <property type="evidence" value="ECO:0007669"/>
    <property type="project" value="UniProtKB-KW"/>
</dbReference>
<dbReference type="FunCoup" id="A0A671TUB8">
    <property type="interactions" value="1215"/>
</dbReference>
<protein>
    <recommendedName>
        <fullName evidence="5">DNA polymerase kappa</fullName>
        <ecNumber evidence="4">2.7.7.7</ecNumber>
    </recommendedName>
</protein>
<dbReference type="Pfam" id="PF11799">
    <property type="entry name" value="IMS_C"/>
    <property type="match status" value="1"/>
</dbReference>
<proteinExistence type="inferred from homology"/>
<reference evidence="26" key="3">
    <citation type="submission" date="2025-09" db="UniProtKB">
        <authorList>
            <consortium name="Ensembl"/>
        </authorList>
    </citation>
    <scope>IDENTIFICATION</scope>
</reference>
<dbReference type="InterPro" id="IPR043128">
    <property type="entry name" value="Rev_trsase/Diguanyl_cyclase"/>
</dbReference>
<evidence type="ECO:0000256" key="20">
    <source>
        <dbReference type="ARBA" id="ARBA00049244"/>
    </source>
</evidence>
<evidence type="ECO:0000256" key="22">
    <source>
        <dbReference type="SAM" id="Coils"/>
    </source>
</evidence>
<dbReference type="InterPro" id="IPR017961">
    <property type="entry name" value="DNA_pol_Y-fam_little_finger"/>
</dbReference>
<dbReference type="GO" id="GO:0003887">
    <property type="term" value="F:DNA-directed DNA polymerase activity"/>
    <property type="evidence" value="ECO:0007669"/>
    <property type="project" value="UniProtKB-KW"/>
</dbReference>
<dbReference type="GO" id="GO:0042276">
    <property type="term" value="P:error-prone translesion synthesis"/>
    <property type="evidence" value="ECO:0007669"/>
    <property type="project" value="TreeGrafter"/>
</dbReference>
<dbReference type="InterPro" id="IPR043502">
    <property type="entry name" value="DNA/RNA_pol_sf"/>
</dbReference>
<evidence type="ECO:0000256" key="3">
    <source>
        <dbReference type="ARBA" id="ARBA00010945"/>
    </source>
</evidence>
<feature type="compositionally biased region" description="Basic and acidic residues" evidence="23">
    <location>
        <begin position="721"/>
        <end position="748"/>
    </location>
</feature>
<reference evidence="26" key="1">
    <citation type="submission" date="2021-04" db="EMBL/GenBank/DDBJ databases">
        <authorList>
            <consortium name="Wellcome Sanger Institute Data Sharing"/>
        </authorList>
    </citation>
    <scope>NUCLEOTIDE SEQUENCE [LARGE SCALE GENOMIC DNA]</scope>
</reference>
<keyword evidence="22" id="KW-0175">Coiled coil</keyword>
<comment type="cofactor">
    <cofactor evidence="1">
        <name>Mg(2+)</name>
        <dbReference type="ChEBI" id="CHEBI:18420"/>
    </cofactor>
</comment>
<evidence type="ECO:0000256" key="11">
    <source>
        <dbReference type="ARBA" id="ARBA00022723"/>
    </source>
</evidence>
<evidence type="ECO:0000256" key="21">
    <source>
        <dbReference type="PROSITE-ProRule" id="PRU01256"/>
    </source>
</evidence>
<dbReference type="Gene3D" id="1.10.150.810">
    <property type="match status" value="1"/>
</dbReference>
<dbReference type="GO" id="GO:0003684">
    <property type="term" value="F:damaged DNA binding"/>
    <property type="evidence" value="ECO:0007669"/>
    <property type="project" value="InterPro"/>
</dbReference>
<dbReference type="GeneTree" id="ENSGT00940000156667"/>
<feature type="coiled-coil region" evidence="22">
    <location>
        <begin position="45"/>
        <end position="97"/>
    </location>
</feature>
<dbReference type="CTD" id="51426"/>
<dbReference type="InParanoid" id="A0A671TUB8"/>
<evidence type="ECO:0000259" key="25">
    <source>
        <dbReference type="PROSITE" id="PS51908"/>
    </source>
</evidence>
<dbReference type="Proteomes" id="UP000472265">
    <property type="component" value="Chromosome 5"/>
</dbReference>
<keyword evidence="15" id="KW-0460">Magnesium</keyword>
<dbReference type="PROSITE" id="PS50173">
    <property type="entry name" value="UMUC"/>
    <property type="match status" value="1"/>
</dbReference>
<keyword evidence="10" id="KW-0235">DNA replication</keyword>
<evidence type="ECO:0000256" key="17">
    <source>
        <dbReference type="ARBA" id="ARBA00023125"/>
    </source>
</evidence>
<dbReference type="FunFam" id="3.30.1490.100:FF:000005">
    <property type="entry name" value="DNA polymerase kappa"/>
    <property type="match status" value="1"/>
</dbReference>
<dbReference type="InterPro" id="IPR006642">
    <property type="entry name" value="Rad18_UBZ4"/>
</dbReference>
<dbReference type="SMART" id="SM00734">
    <property type="entry name" value="ZnF_Rad18"/>
    <property type="match status" value="2"/>
</dbReference>
<dbReference type="InterPro" id="IPR024728">
    <property type="entry name" value="PolY_HhH_motif"/>
</dbReference>
<keyword evidence="11" id="KW-0479">Metal-binding</keyword>
<dbReference type="RefSeq" id="XP_030271521.1">
    <property type="nucleotide sequence ID" value="XM_030415661.1"/>
</dbReference>
<evidence type="ECO:0000256" key="1">
    <source>
        <dbReference type="ARBA" id="ARBA00001946"/>
    </source>
</evidence>
<evidence type="ECO:0000256" key="14">
    <source>
        <dbReference type="ARBA" id="ARBA00022833"/>
    </source>
</evidence>
<keyword evidence="19" id="KW-0539">Nucleus</keyword>
<dbReference type="OMA" id="MQNKYDR"/>
<feature type="region of interest" description="Disordered" evidence="23">
    <location>
        <begin position="215"/>
        <end position="239"/>
    </location>
</feature>
<keyword evidence="17" id="KW-0238">DNA-binding</keyword>
<dbReference type="InterPro" id="IPR001126">
    <property type="entry name" value="UmuC"/>
</dbReference>
<keyword evidence="7" id="KW-0237">DNA synthesis</keyword>
<feature type="compositionally biased region" description="Polar residues" evidence="23">
    <location>
        <begin position="703"/>
        <end position="713"/>
    </location>
</feature>
<dbReference type="HAMAP" id="MF_01113">
    <property type="entry name" value="DNApol_IV"/>
    <property type="match status" value="1"/>
</dbReference>
<evidence type="ECO:0000256" key="18">
    <source>
        <dbReference type="ARBA" id="ARBA00023204"/>
    </source>
</evidence>
<evidence type="ECO:0000256" key="12">
    <source>
        <dbReference type="ARBA" id="ARBA00022763"/>
    </source>
</evidence>
<dbReference type="InterPro" id="IPR050116">
    <property type="entry name" value="DNA_polymerase-Y"/>
</dbReference>
<dbReference type="Pfam" id="PF00817">
    <property type="entry name" value="IMS"/>
    <property type="match status" value="1"/>
</dbReference>
<evidence type="ECO:0000313" key="27">
    <source>
        <dbReference type="Proteomes" id="UP000472265"/>
    </source>
</evidence>
<keyword evidence="6" id="KW-0515">Mutator protein</keyword>
<evidence type="ECO:0000256" key="13">
    <source>
        <dbReference type="ARBA" id="ARBA00022771"/>
    </source>
</evidence>
<evidence type="ECO:0000259" key="24">
    <source>
        <dbReference type="PROSITE" id="PS50173"/>
    </source>
</evidence>
<evidence type="ECO:0000256" key="9">
    <source>
        <dbReference type="ARBA" id="ARBA00022695"/>
    </source>
</evidence>
<evidence type="ECO:0000256" key="6">
    <source>
        <dbReference type="ARBA" id="ARBA00022457"/>
    </source>
</evidence>
<keyword evidence="27" id="KW-1185">Reference proteome</keyword>
<dbReference type="PIRSF" id="PIRSF036603">
    <property type="entry name" value="DPol_eta"/>
    <property type="match status" value="1"/>
</dbReference>
<dbReference type="Pfam" id="PF11798">
    <property type="entry name" value="IMS_HHH"/>
    <property type="match status" value="1"/>
</dbReference>
<dbReference type="PANTHER" id="PTHR11076">
    <property type="entry name" value="DNA REPAIR POLYMERASE UMUC / TRANSFERASE FAMILY MEMBER"/>
    <property type="match status" value="1"/>
</dbReference>
<dbReference type="Gene3D" id="3.40.1170.60">
    <property type="match status" value="1"/>
</dbReference>
<keyword evidence="14" id="KW-0862">Zinc</keyword>
<keyword evidence="13 21" id="KW-0863">Zinc-finger</keyword>
<keyword evidence="16" id="KW-0239">DNA-directed DNA polymerase</keyword>
<dbReference type="OrthoDB" id="1747274at2759"/>
<comment type="similarity">
    <text evidence="3">Belongs to the DNA polymerase type-Y family.</text>
</comment>
<accession>A0A671TUB8</accession>
<dbReference type="FunFam" id="3.30.70.270:FF:000151">
    <property type="entry name" value="Polymerase (DNA directed) kappa"/>
    <property type="match status" value="1"/>
</dbReference>
<feature type="domain" description="UmuC" evidence="24">
    <location>
        <begin position="101"/>
        <end position="349"/>
    </location>
</feature>
<dbReference type="Gene3D" id="1.10.150.20">
    <property type="entry name" value="5' to 3' exonuclease, C-terminal subdomain"/>
    <property type="match status" value="1"/>
</dbReference>
<comment type="catalytic activity">
    <reaction evidence="20">
        <text>DNA(n) + a 2'-deoxyribonucleoside 5'-triphosphate = DNA(n+1) + diphosphate</text>
        <dbReference type="Rhea" id="RHEA:22508"/>
        <dbReference type="Rhea" id="RHEA-COMP:17339"/>
        <dbReference type="Rhea" id="RHEA-COMP:17340"/>
        <dbReference type="ChEBI" id="CHEBI:33019"/>
        <dbReference type="ChEBI" id="CHEBI:61560"/>
        <dbReference type="ChEBI" id="CHEBI:173112"/>
        <dbReference type="EC" id="2.7.7.7"/>
    </reaction>
</comment>
<evidence type="ECO:0000256" key="2">
    <source>
        <dbReference type="ARBA" id="ARBA00004123"/>
    </source>
</evidence>
<dbReference type="Gene3D" id="3.30.70.270">
    <property type="match status" value="1"/>
</dbReference>
<feature type="region of interest" description="Disordered" evidence="23">
    <location>
        <begin position="856"/>
        <end position="892"/>
    </location>
</feature>
<comment type="subcellular location">
    <subcellularLocation>
        <location evidence="2">Nucleus</location>
    </subcellularLocation>
</comment>
<dbReference type="GO" id="GO:0005634">
    <property type="term" value="C:nucleus"/>
    <property type="evidence" value="ECO:0007669"/>
    <property type="project" value="UniProtKB-SubCell"/>
</dbReference>
<dbReference type="GeneID" id="115580933"/>
<evidence type="ECO:0000256" key="23">
    <source>
        <dbReference type="SAM" id="MobiDB-lite"/>
    </source>
</evidence>
<dbReference type="Gene3D" id="3.30.160.60">
    <property type="entry name" value="Classic Zinc Finger"/>
    <property type="match status" value="2"/>
</dbReference>
<evidence type="ECO:0000256" key="4">
    <source>
        <dbReference type="ARBA" id="ARBA00012417"/>
    </source>
</evidence>
<feature type="domain" description="UBZ4-type" evidence="25">
    <location>
        <begin position="673"/>
        <end position="703"/>
    </location>
</feature>
<dbReference type="PROSITE" id="PS51908">
    <property type="entry name" value="ZF_UBZ4"/>
    <property type="match status" value="1"/>
</dbReference>
<gene>
    <name evidence="26" type="primary">POLK</name>
    <name evidence="26" type="synonym">polk</name>
</gene>
<name>A0A671TUB8_SPAAU</name>
<evidence type="ECO:0000313" key="26">
    <source>
        <dbReference type="Ensembl" id="ENSSAUP00010004302.1"/>
    </source>
</evidence>
<dbReference type="FunFam" id="1.10.150.810:FF:000002">
    <property type="entry name" value="Polymerase (DNA directed) kappa"/>
    <property type="match status" value="1"/>
</dbReference>
<reference evidence="26" key="2">
    <citation type="submission" date="2025-08" db="UniProtKB">
        <authorList>
            <consortium name="Ensembl"/>
        </authorList>
    </citation>
    <scope>IDENTIFICATION</scope>
</reference>
<dbReference type="InterPro" id="IPR036775">
    <property type="entry name" value="DNA_pol_Y-fam_lit_finger_sf"/>
</dbReference>
<keyword evidence="18 21" id="KW-0234">DNA repair</keyword>
<evidence type="ECO:0000256" key="5">
    <source>
        <dbReference type="ARBA" id="ARBA00016178"/>
    </source>
</evidence>
<evidence type="ECO:0000256" key="15">
    <source>
        <dbReference type="ARBA" id="ARBA00022842"/>
    </source>
</evidence>
<dbReference type="PANTHER" id="PTHR11076:SF33">
    <property type="entry name" value="DNA POLYMERASE KAPPA"/>
    <property type="match status" value="1"/>
</dbReference>
<dbReference type="GO" id="GO:0006260">
    <property type="term" value="P:DNA replication"/>
    <property type="evidence" value="ECO:0007669"/>
    <property type="project" value="UniProtKB-KW"/>
</dbReference>
<evidence type="ECO:0000256" key="10">
    <source>
        <dbReference type="ARBA" id="ARBA00022705"/>
    </source>
</evidence>
<evidence type="ECO:0000256" key="8">
    <source>
        <dbReference type="ARBA" id="ARBA00022679"/>
    </source>
</evidence>